<proteinExistence type="predicted"/>
<evidence type="ECO:0000313" key="2">
    <source>
        <dbReference type="EMBL" id="KAF7384125.1"/>
    </source>
</evidence>
<feature type="region of interest" description="Disordered" evidence="1">
    <location>
        <begin position="188"/>
        <end position="208"/>
    </location>
</feature>
<comment type="caution">
    <text evidence="2">The sequence shown here is derived from an EMBL/GenBank/DDBJ whole genome shotgun (WGS) entry which is preliminary data.</text>
</comment>
<dbReference type="PROSITE" id="PS51257">
    <property type="entry name" value="PROKAR_LIPOPROTEIN"/>
    <property type="match status" value="1"/>
</dbReference>
<keyword evidence="3" id="KW-1185">Reference proteome</keyword>
<protein>
    <submittedName>
        <fullName evidence="2">Uncharacterized protein</fullName>
    </submittedName>
</protein>
<evidence type="ECO:0000313" key="3">
    <source>
        <dbReference type="Proteomes" id="UP000614350"/>
    </source>
</evidence>
<reference evidence="2" key="1">
    <citation type="journal article" date="2020" name="G3 (Bethesda)">
        <title>High-Quality Assemblies for Three Invasive Social Wasps from the &lt;i&gt;Vespula&lt;/i&gt; Genus.</title>
        <authorList>
            <person name="Harrop T.W.R."/>
            <person name="Guhlin J."/>
            <person name="McLaughlin G.M."/>
            <person name="Permina E."/>
            <person name="Stockwell P."/>
            <person name="Gilligan J."/>
            <person name="Le Lec M.F."/>
            <person name="Gruber M.A.M."/>
            <person name="Quinn O."/>
            <person name="Lovegrove M."/>
            <person name="Duncan E.J."/>
            <person name="Remnant E.J."/>
            <person name="Van Eeckhoven J."/>
            <person name="Graham B."/>
            <person name="Knapp R.A."/>
            <person name="Langford K.W."/>
            <person name="Kronenberg Z."/>
            <person name="Press M.O."/>
            <person name="Eacker S.M."/>
            <person name="Wilson-Rankin E.E."/>
            <person name="Purcell J."/>
            <person name="Lester P.J."/>
            <person name="Dearden P.K."/>
        </authorList>
    </citation>
    <scope>NUCLEOTIDE SEQUENCE</scope>
    <source>
        <strain evidence="2">Marl-1</strain>
    </source>
</reference>
<accession>A0A834MTN5</accession>
<dbReference type="AlphaFoldDB" id="A0A834MTN5"/>
<dbReference type="EMBL" id="JACSEA010000016">
    <property type="protein sequence ID" value="KAF7384125.1"/>
    <property type="molecule type" value="Genomic_DNA"/>
</dbReference>
<gene>
    <name evidence="2" type="ORF">HZH66_012375</name>
</gene>
<organism evidence="2 3">
    <name type="scientific">Vespula vulgaris</name>
    <name type="common">Yellow jacket</name>
    <name type="synonym">Wasp</name>
    <dbReference type="NCBI Taxonomy" id="7454"/>
    <lineage>
        <taxon>Eukaryota</taxon>
        <taxon>Metazoa</taxon>
        <taxon>Ecdysozoa</taxon>
        <taxon>Arthropoda</taxon>
        <taxon>Hexapoda</taxon>
        <taxon>Insecta</taxon>
        <taxon>Pterygota</taxon>
        <taxon>Neoptera</taxon>
        <taxon>Endopterygota</taxon>
        <taxon>Hymenoptera</taxon>
        <taxon>Apocrita</taxon>
        <taxon>Aculeata</taxon>
        <taxon>Vespoidea</taxon>
        <taxon>Vespidae</taxon>
        <taxon>Vespinae</taxon>
        <taxon>Vespula</taxon>
    </lineage>
</organism>
<name>A0A834MTN5_VESVU</name>
<sequence>MQQLPRDKTWINITRGIEESNRIPVGLMGMGSCPFFFSSSTKSRVTVSPWVSRCNNLRVVRPGSVILAIHRSPMGRNLLSKWNIERARRQGNTRVLCVGGGGGGGGGDGPKGGSLSGFISPGYCTKSTARVEEHTRDGQGIFTCKTRKHEKYTRVSPRDEERREKDPWRMILRGKSLFMIRFGDPDSCSSDPNGKDVLISDPPKKSKTRYSKDQRFIFLQLAALPLQCQETHPLWPAFPNKYETKQTAT</sequence>
<evidence type="ECO:0000256" key="1">
    <source>
        <dbReference type="SAM" id="MobiDB-lite"/>
    </source>
</evidence>
<dbReference type="Proteomes" id="UP000614350">
    <property type="component" value="Unassembled WGS sequence"/>
</dbReference>